<dbReference type="GO" id="GO:0022625">
    <property type="term" value="C:cytosolic large ribosomal subunit"/>
    <property type="evidence" value="ECO:0007669"/>
    <property type="project" value="TreeGrafter"/>
</dbReference>
<feature type="region of interest" description="Disordered" evidence="6">
    <location>
        <begin position="1"/>
        <end position="22"/>
    </location>
</feature>
<dbReference type="HAMAP" id="MF_00810">
    <property type="entry name" value="Ribosomal_eL32"/>
    <property type="match status" value="1"/>
</dbReference>
<dbReference type="Proteomes" id="UP000067434">
    <property type="component" value="Chromosome"/>
</dbReference>
<evidence type="ECO:0000256" key="5">
    <source>
        <dbReference type="HAMAP-Rule" id="MF_00810"/>
    </source>
</evidence>
<feature type="compositionally biased region" description="Basic and acidic residues" evidence="6">
    <location>
        <begin position="1"/>
        <end position="13"/>
    </location>
</feature>
<proteinExistence type="inferred from homology"/>
<evidence type="ECO:0000256" key="4">
    <source>
        <dbReference type="ARBA" id="ARBA00035229"/>
    </source>
</evidence>
<sequence>MSSENVEGKEKKKEKTRIKPRLDKETIKSLKLRSILSAKRPRFIRMNSWIIKRLDDSWRSPRRSLDNKIRLQRKGFPPLVKIGYRGPFSVRNLHPSGFKEIIVHNPQELEGIDPSTQAVRIASTVGRRKRIEIIKKAEEKGIRILNAGGVE</sequence>
<dbReference type="CDD" id="cd00513">
    <property type="entry name" value="Ribosomal_L32_L32e"/>
    <property type="match status" value="1"/>
</dbReference>
<dbReference type="Pfam" id="PF01655">
    <property type="entry name" value="Ribosomal_L32e"/>
    <property type="match status" value="1"/>
</dbReference>
<dbReference type="OrthoDB" id="372100at2157"/>
<keyword evidence="8" id="KW-1185">Reference proteome</keyword>
<dbReference type="NCBIfam" id="NF006332">
    <property type="entry name" value="PRK08562.1"/>
    <property type="match status" value="1"/>
</dbReference>
<accession>A0A0F7FGU2</accession>
<dbReference type="PATRIC" id="fig|1550241.5.peg.65"/>
<dbReference type="AlphaFoldDB" id="A0A0F7FGU2"/>
<dbReference type="SUPFAM" id="SSF52042">
    <property type="entry name" value="Ribosomal protein L32e"/>
    <property type="match status" value="1"/>
</dbReference>
<organism evidence="7 8">
    <name type="scientific">Infirmifilum uzonense</name>
    <dbReference type="NCBI Taxonomy" id="1550241"/>
    <lineage>
        <taxon>Archaea</taxon>
        <taxon>Thermoproteota</taxon>
        <taxon>Thermoprotei</taxon>
        <taxon>Thermofilales</taxon>
        <taxon>Thermofilaceae</taxon>
        <taxon>Infirmifilum</taxon>
    </lineage>
</organism>
<dbReference type="SMART" id="SM01393">
    <property type="entry name" value="Ribosomal_L32e"/>
    <property type="match status" value="1"/>
</dbReference>
<evidence type="ECO:0000256" key="3">
    <source>
        <dbReference type="ARBA" id="ARBA00023274"/>
    </source>
</evidence>
<dbReference type="InterPro" id="IPR036351">
    <property type="entry name" value="Ribosomal_eL32_sf"/>
</dbReference>
<dbReference type="HOGENOM" id="CLU_071479_3_0_2"/>
<dbReference type="RefSeq" id="WP_052883366.1">
    <property type="nucleotide sequence ID" value="NZ_CP009961.1"/>
</dbReference>
<name>A0A0F7FGU2_9CREN</name>
<keyword evidence="3 5" id="KW-0687">Ribonucleoprotein</keyword>
<dbReference type="InterPro" id="IPR001515">
    <property type="entry name" value="Ribosomal_eL32"/>
</dbReference>
<comment type="similarity">
    <text evidence="1 5">Belongs to the eukaryotic ribosomal protein eL32 family.</text>
</comment>
<evidence type="ECO:0000256" key="6">
    <source>
        <dbReference type="SAM" id="MobiDB-lite"/>
    </source>
</evidence>
<reference evidence="7 8" key="1">
    <citation type="journal article" date="2015" name="Stand. Genomic Sci.">
        <title>Complete genome sequence of and proposal of Thermofilum uzonense sp. nov. a novel hyperthermophilic crenarchaeon and emended description of the genus Thermofilum.</title>
        <authorList>
            <person name="Toshchakov S.V."/>
            <person name="Korzhenkov A.A."/>
            <person name="Samarov N.I."/>
            <person name="Mazunin I.O."/>
            <person name="Mozhey O.I."/>
            <person name="Shmyr I.S."/>
            <person name="Derbikova K.S."/>
            <person name="Taranov E.A."/>
            <person name="Dominova I.N."/>
            <person name="Bonch-Osmolovskaya E.A."/>
            <person name="Patrushev M.V."/>
            <person name="Podosokorskaya O.A."/>
            <person name="Kublanov I.V."/>
        </authorList>
    </citation>
    <scope>NUCLEOTIDE SEQUENCE [LARGE SCALE GENOMIC DNA]</scope>
    <source>
        <strain evidence="7 8">1807-2</strain>
    </source>
</reference>
<gene>
    <name evidence="5" type="primary">rpl32e</name>
    <name evidence="7" type="ORF">MA03_00330</name>
</gene>
<dbReference type="InterPro" id="IPR023654">
    <property type="entry name" value="Ribosomal_eL32_arc"/>
</dbReference>
<evidence type="ECO:0000256" key="2">
    <source>
        <dbReference type="ARBA" id="ARBA00022980"/>
    </source>
</evidence>
<dbReference type="PANTHER" id="PTHR23413">
    <property type="entry name" value="60S RIBOSOMAL PROTEIN L32 AND DNA-DIRECTED RNA POLYMERASE II, SUBUNIT N"/>
    <property type="match status" value="1"/>
</dbReference>
<dbReference type="GO" id="GO:0006412">
    <property type="term" value="P:translation"/>
    <property type="evidence" value="ECO:0007669"/>
    <property type="project" value="UniProtKB-UniRule"/>
</dbReference>
<dbReference type="STRING" id="1550241.MA03_00330"/>
<dbReference type="GeneID" id="25400631"/>
<dbReference type="GO" id="GO:0003735">
    <property type="term" value="F:structural constituent of ribosome"/>
    <property type="evidence" value="ECO:0007669"/>
    <property type="project" value="InterPro"/>
</dbReference>
<protein>
    <recommendedName>
        <fullName evidence="4 5">Large ribosomal subunit protein eL32</fullName>
    </recommendedName>
</protein>
<dbReference type="EMBL" id="CP009961">
    <property type="protein sequence ID" value="AKG38047.1"/>
    <property type="molecule type" value="Genomic_DNA"/>
</dbReference>
<dbReference type="KEGG" id="thf:MA03_00330"/>
<dbReference type="PANTHER" id="PTHR23413:SF1">
    <property type="entry name" value="RIBOSOMAL PROTEIN L32"/>
    <property type="match status" value="1"/>
</dbReference>
<evidence type="ECO:0000256" key="1">
    <source>
        <dbReference type="ARBA" id="ARBA00008431"/>
    </source>
</evidence>
<keyword evidence="2 5" id="KW-0689">Ribosomal protein</keyword>
<evidence type="ECO:0000313" key="8">
    <source>
        <dbReference type="Proteomes" id="UP000067434"/>
    </source>
</evidence>
<evidence type="ECO:0000313" key="7">
    <source>
        <dbReference type="EMBL" id="AKG38047.1"/>
    </source>
</evidence>